<gene>
    <name evidence="3" type="ORF">ACFPK8_06905</name>
</gene>
<dbReference type="RefSeq" id="WP_343924352.1">
    <property type="nucleotide sequence ID" value="NZ_BAAAIR010000038.1"/>
</dbReference>
<dbReference type="Gene3D" id="3.40.50.1820">
    <property type="entry name" value="alpha/beta hydrolase"/>
    <property type="match status" value="1"/>
</dbReference>
<accession>A0ABW0FCV2</accession>
<dbReference type="InterPro" id="IPR039069">
    <property type="entry name" value="CE7"/>
</dbReference>
<dbReference type="EMBL" id="JBHSLN010000020">
    <property type="protein sequence ID" value="MFC5297237.1"/>
    <property type="molecule type" value="Genomic_DNA"/>
</dbReference>
<feature type="region of interest" description="Disordered" evidence="1">
    <location>
        <begin position="1"/>
        <end position="38"/>
    </location>
</feature>
<dbReference type="Pfam" id="PF05448">
    <property type="entry name" value="AXE1"/>
    <property type="match status" value="1"/>
</dbReference>
<dbReference type="GeneID" id="303297599"/>
<evidence type="ECO:0000259" key="2">
    <source>
        <dbReference type="Pfam" id="PF05448"/>
    </source>
</evidence>
<dbReference type="InterPro" id="IPR008391">
    <property type="entry name" value="AXE1_dom"/>
</dbReference>
<dbReference type="SUPFAM" id="SSF53474">
    <property type="entry name" value="alpha/beta-Hydrolases"/>
    <property type="match status" value="1"/>
</dbReference>
<organism evidence="3 4">
    <name type="scientific">Brachybacterium tyrofermentans</name>
    <dbReference type="NCBI Taxonomy" id="47848"/>
    <lineage>
        <taxon>Bacteria</taxon>
        <taxon>Bacillati</taxon>
        <taxon>Actinomycetota</taxon>
        <taxon>Actinomycetes</taxon>
        <taxon>Micrococcales</taxon>
        <taxon>Dermabacteraceae</taxon>
        <taxon>Brachybacterium</taxon>
    </lineage>
</organism>
<reference evidence="4" key="1">
    <citation type="journal article" date="2019" name="Int. J. Syst. Evol. Microbiol.">
        <title>The Global Catalogue of Microorganisms (GCM) 10K type strain sequencing project: providing services to taxonomists for standard genome sequencing and annotation.</title>
        <authorList>
            <consortium name="The Broad Institute Genomics Platform"/>
            <consortium name="The Broad Institute Genome Sequencing Center for Infectious Disease"/>
            <person name="Wu L."/>
            <person name="Ma J."/>
        </authorList>
    </citation>
    <scope>NUCLEOTIDE SEQUENCE [LARGE SCALE GENOMIC DNA]</scope>
    <source>
        <strain evidence="4">CGMCC 1.16455</strain>
    </source>
</reference>
<evidence type="ECO:0000313" key="3">
    <source>
        <dbReference type="EMBL" id="MFC5297237.1"/>
    </source>
</evidence>
<sequence length="337" mass="35742">MATPTEPTGDSPAPPHRPGRPVGTGPAGTSPLSTGPEGFDAFWRTTLVEHAGRDAARFDPVESPLRTIDVEDVTVAGFDGHPVKGWMLTPAHGASRGTVIQFLGNNTGRGIPEQWTLLPSASWSTFVMDNRGQTGPASAGDTPDPVGSGPQIVGRMTSGIQQPETYYYRRLFTDAVCAVDAVRARQGHGAGPLVVSGGSQGGVTALAAAALSDGIAGALVEVPLLCDIPRSVQTAADGPFTQIRDYLRTRRGDEEAVLHTLSFFDGVHFASRAQAPALFAVGMLDPVCPPAGVLVAYEAYAGARKSLRSYPFDGHEHGQWQHRRRQLEFLEGLAERR</sequence>
<name>A0ABW0FCV2_9MICO</name>
<evidence type="ECO:0000313" key="4">
    <source>
        <dbReference type="Proteomes" id="UP001595937"/>
    </source>
</evidence>
<protein>
    <submittedName>
        <fullName evidence="3">Acetylxylan esterase</fullName>
    </submittedName>
</protein>
<dbReference type="PANTHER" id="PTHR40111:SF1">
    <property type="entry name" value="CEPHALOSPORIN-C DEACETYLASE"/>
    <property type="match status" value="1"/>
</dbReference>
<proteinExistence type="predicted"/>
<keyword evidence="4" id="KW-1185">Reference proteome</keyword>
<dbReference type="PANTHER" id="PTHR40111">
    <property type="entry name" value="CEPHALOSPORIN-C DEACETYLASE"/>
    <property type="match status" value="1"/>
</dbReference>
<dbReference type="InterPro" id="IPR029058">
    <property type="entry name" value="AB_hydrolase_fold"/>
</dbReference>
<feature type="domain" description="Acetyl xylan esterase" evidence="2">
    <location>
        <begin position="33"/>
        <end position="331"/>
    </location>
</feature>
<dbReference type="Proteomes" id="UP001595937">
    <property type="component" value="Unassembled WGS sequence"/>
</dbReference>
<evidence type="ECO:0000256" key="1">
    <source>
        <dbReference type="SAM" id="MobiDB-lite"/>
    </source>
</evidence>
<comment type="caution">
    <text evidence="3">The sequence shown here is derived from an EMBL/GenBank/DDBJ whole genome shotgun (WGS) entry which is preliminary data.</text>
</comment>